<evidence type="ECO:0000313" key="1">
    <source>
        <dbReference type="EMBL" id="QBR83034.1"/>
    </source>
</evidence>
<dbReference type="EMBL" id="CP038254">
    <property type="protein sequence ID" value="QBR83034.1"/>
    <property type="molecule type" value="Genomic_DNA"/>
</dbReference>
<protein>
    <recommendedName>
        <fullName evidence="3">Substrate of the Dot/Icm secretion system</fullName>
    </recommendedName>
</protein>
<sequence length="465" mass="53513">MQQEDVGATTFKGLLVKPDSTLNKNHYPPDLVNFFQTRLNELEMNFNLMLDLPEYRKNSIFLYEQFADMFRRYKDKSENELVESLQQRLASVLNLKGGYNNEETLKTLDNIAEVIQHVLDNIEQPDILNSAASIMEKSKQRHTRFGEYYEYQGLVENRFGNFDCLCLSFLIGGGYWESTESQELRDFLQNNYSDYLSFLAIQYEEQIEECKNFDMVVHGDLLDTVQDAEQINGILRESGAAISVDNNGSTAYDNTWYDVHAILDDDLRDDYLHGLHQQPRAIERINLAIDCSIENKEQRKIARAHLLHYQLNHLSELVSGAEGQEPCHQGIEEQAHRVLQGLYQTFVNTNWNPNLNPKGGKTIVIGSDNEERYEFTGLPEGIERILDLISNARAKDKQGEEVSWVNTLHKVEKIGAESAAPLKLLGKNRLAKETFNFFKARYEQTKSHREESEADFVSRYTGPTV</sequence>
<name>A0AAX1EDW5_9GAMM</name>
<dbReference type="AlphaFoldDB" id="A0AAX1EDW5"/>
<reference evidence="1 2" key="1">
    <citation type="submission" date="2019-03" db="EMBL/GenBank/DDBJ databases">
        <title>Diverse conjugative elements silence natural transformation in Legionella species.</title>
        <authorList>
            <person name="Durieux I."/>
            <person name="Ginevra C."/>
            <person name="Attaiech L."/>
            <person name="Picq K."/>
            <person name="Juan P.A."/>
            <person name="Jarraud S."/>
            <person name="Charpentier X."/>
        </authorList>
    </citation>
    <scope>NUCLEOTIDE SEQUENCE [LARGE SCALE GENOMIC DNA]</scope>
    <source>
        <strain evidence="1 2">HL-0427-4011</strain>
    </source>
</reference>
<evidence type="ECO:0008006" key="3">
    <source>
        <dbReference type="Google" id="ProtNLM"/>
    </source>
</evidence>
<gene>
    <name evidence="1" type="ORF">E3983_00890</name>
</gene>
<dbReference type="Proteomes" id="UP000295517">
    <property type="component" value="Chromosome"/>
</dbReference>
<proteinExistence type="predicted"/>
<evidence type="ECO:0000313" key="2">
    <source>
        <dbReference type="Proteomes" id="UP000295517"/>
    </source>
</evidence>
<accession>A0AAX1EDW5</accession>
<organism evidence="1 2">
    <name type="scientific">Legionella israelensis</name>
    <dbReference type="NCBI Taxonomy" id="454"/>
    <lineage>
        <taxon>Bacteria</taxon>
        <taxon>Pseudomonadati</taxon>
        <taxon>Pseudomonadota</taxon>
        <taxon>Gammaproteobacteria</taxon>
        <taxon>Legionellales</taxon>
        <taxon>Legionellaceae</taxon>
        <taxon>Legionella</taxon>
    </lineage>
</organism>